<reference evidence="7" key="1">
    <citation type="submission" date="2021-09" db="EMBL/GenBank/DDBJ databases">
        <title>A high-quality genome of the endoparasitic fungus Hirsutella rhossiliensis with a comparison of Hirsutella genomes reveals transposable elements contributing to genome size variation.</title>
        <authorList>
            <person name="Lin R."/>
            <person name="Jiao Y."/>
            <person name="Sun X."/>
            <person name="Ling J."/>
            <person name="Xie B."/>
            <person name="Cheng X."/>
        </authorList>
    </citation>
    <scope>NUCLEOTIDE SEQUENCE</scope>
    <source>
        <strain evidence="7">HR02</strain>
    </source>
</reference>
<proteinExistence type="inferred from homology"/>
<protein>
    <submittedName>
        <fullName evidence="7">Pyridine nucleotide-disulfide oxidoreductase domain-containing protein</fullName>
    </submittedName>
</protein>
<accession>A0A9P8MV52</accession>
<dbReference type="EMBL" id="JAIZPD010000005">
    <property type="protein sequence ID" value="KAH0962753.1"/>
    <property type="molecule type" value="Genomic_DNA"/>
</dbReference>
<dbReference type="RefSeq" id="XP_044720266.1">
    <property type="nucleotide sequence ID" value="XM_044863734.1"/>
</dbReference>
<evidence type="ECO:0000256" key="6">
    <source>
        <dbReference type="ARBA" id="ARBA00023002"/>
    </source>
</evidence>
<evidence type="ECO:0000256" key="3">
    <source>
        <dbReference type="ARBA" id="ARBA00022630"/>
    </source>
</evidence>
<keyword evidence="6" id="KW-0560">Oxidoreductase</keyword>
<dbReference type="PANTHER" id="PTHR43098">
    <property type="entry name" value="L-ORNITHINE N(5)-MONOOXYGENASE-RELATED"/>
    <property type="match status" value="1"/>
</dbReference>
<dbReference type="SUPFAM" id="SSF51905">
    <property type="entry name" value="FAD/NAD(P)-binding domain"/>
    <property type="match status" value="1"/>
</dbReference>
<dbReference type="InterPro" id="IPR050775">
    <property type="entry name" value="FAD-binding_Monooxygenases"/>
</dbReference>
<organism evidence="7 8">
    <name type="scientific">Hirsutella rhossiliensis</name>
    <dbReference type="NCBI Taxonomy" id="111463"/>
    <lineage>
        <taxon>Eukaryota</taxon>
        <taxon>Fungi</taxon>
        <taxon>Dikarya</taxon>
        <taxon>Ascomycota</taxon>
        <taxon>Pezizomycotina</taxon>
        <taxon>Sordariomycetes</taxon>
        <taxon>Hypocreomycetidae</taxon>
        <taxon>Hypocreales</taxon>
        <taxon>Ophiocordycipitaceae</taxon>
        <taxon>Hirsutella</taxon>
    </lineage>
</organism>
<name>A0A9P8MV52_9HYPO</name>
<dbReference type="Pfam" id="PF13450">
    <property type="entry name" value="NAD_binding_8"/>
    <property type="match status" value="1"/>
</dbReference>
<evidence type="ECO:0000256" key="5">
    <source>
        <dbReference type="ARBA" id="ARBA00022857"/>
    </source>
</evidence>
<keyword evidence="5" id="KW-0521">NADP</keyword>
<dbReference type="AlphaFoldDB" id="A0A9P8MV52"/>
<keyword evidence="3" id="KW-0285">Flavoprotein</keyword>
<dbReference type="GeneID" id="68354392"/>
<gene>
    <name evidence="7" type="ORF">HRG_05263</name>
</gene>
<dbReference type="GO" id="GO:0016491">
    <property type="term" value="F:oxidoreductase activity"/>
    <property type="evidence" value="ECO:0007669"/>
    <property type="project" value="UniProtKB-KW"/>
</dbReference>
<sequence length="619" mass="66883">MAGAPDLATIASRYQAEKNKRLRPDGDAQYLELGLSPSSSRLAGLAQDPWADHDALDARPPGLADGDDVRVLVLGAGYGGLVHAVRIVEAGFAPADVRIVDPAGGFGGTWYWNRYPGLMCDVESAMYMPLLEETGHVPAHRFSYGPELRRHAEAVAARWRLADQAVFRTRARSLAWDHDAGRWSVVLRQVRGRSGREVDVAVRAQFVVLAGGVLNHPKAPQVPGIDDFAGPMMHTGRWDYAVSGGSPDDWTLAGLAGKRVGVVGTGATAVQLVPELAKWAGRLVVFQRTPSAVDERGQRETDTEAWRAMTARPGWQKARIDNWNGLISGYPIDENLRVPDVVAEAHAPRMERLRTRVDQVVTKDRAAAEALKAWYPSWCKRPCFHDDYLEAFNLDHVSLVDTSAAKGIERFTRAGIVAAGREYELDIIVLATGFRSPAVAMVEPSSRSNTTVTGRGGVELARKWHDDGASTLHGMLTHGFPNLILTGPAQAGASGNYAGVQDVLARHAAHVLSEAVARAERDGVDGGRVTVEATEQAEADWTARIVRRATWMAPVAVCGPGYINNESDAAHRSPDEAAKGARASPYPLGIIEYERVLERWRREGSMQGLTVGSSGGGCG</sequence>
<dbReference type="Gene3D" id="3.50.50.60">
    <property type="entry name" value="FAD/NAD(P)-binding domain"/>
    <property type="match status" value="3"/>
</dbReference>
<evidence type="ECO:0000313" key="8">
    <source>
        <dbReference type="Proteomes" id="UP000824596"/>
    </source>
</evidence>
<dbReference type="Proteomes" id="UP000824596">
    <property type="component" value="Unassembled WGS sequence"/>
</dbReference>
<keyword evidence="4" id="KW-0274">FAD</keyword>
<evidence type="ECO:0000256" key="2">
    <source>
        <dbReference type="ARBA" id="ARBA00010139"/>
    </source>
</evidence>
<dbReference type="InterPro" id="IPR036188">
    <property type="entry name" value="FAD/NAD-bd_sf"/>
</dbReference>
<keyword evidence="8" id="KW-1185">Reference proteome</keyword>
<dbReference type="OrthoDB" id="66881at2759"/>
<comment type="similarity">
    <text evidence="2">Belongs to the FAD-binding monooxygenase family.</text>
</comment>
<comment type="caution">
    <text evidence="7">The sequence shown here is derived from an EMBL/GenBank/DDBJ whole genome shotgun (WGS) entry which is preliminary data.</text>
</comment>
<evidence type="ECO:0000256" key="1">
    <source>
        <dbReference type="ARBA" id="ARBA00001974"/>
    </source>
</evidence>
<evidence type="ECO:0000256" key="4">
    <source>
        <dbReference type="ARBA" id="ARBA00022827"/>
    </source>
</evidence>
<evidence type="ECO:0000313" key="7">
    <source>
        <dbReference type="EMBL" id="KAH0962753.1"/>
    </source>
</evidence>
<comment type="cofactor">
    <cofactor evidence="1">
        <name>FAD</name>
        <dbReference type="ChEBI" id="CHEBI:57692"/>
    </cofactor>
</comment>
<dbReference type="PANTHER" id="PTHR43098:SF2">
    <property type="entry name" value="FAD-BINDING MONOOXYGENASE AUSB-RELATED"/>
    <property type="match status" value="1"/>
</dbReference>